<evidence type="ECO:0000313" key="3">
    <source>
        <dbReference type="Proteomes" id="UP001484239"/>
    </source>
</evidence>
<reference evidence="2 3" key="1">
    <citation type="submission" date="2024-02" db="EMBL/GenBank/DDBJ databases">
        <title>A novel Gemmatimonadota bacterium.</title>
        <authorList>
            <person name="Du Z.-J."/>
            <person name="Ye Y.-Q."/>
        </authorList>
    </citation>
    <scope>NUCLEOTIDE SEQUENCE [LARGE SCALE GENOMIC DNA]</scope>
    <source>
        <strain evidence="2 3">DH-20</strain>
    </source>
</reference>
<sequence>MNRAYSRDEERALRRAVTEGRDPDCPRCGAAMDRREVPPRPDVAYVRKRRWLRCARCGGSLVVDLPR</sequence>
<dbReference type="Proteomes" id="UP001484239">
    <property type="component" value="Unassembled WGS sequence"/>
</dbReference>
<dbReference type="EMBL" id="JBBHLI010000005">
    <property type="protein sequence ID" value="MEK9501369.1"/>
    <property type="molecule type" value="Genomic_DNA"/>
</dbReference>
<accession>A0ABU9E9M6</accession>
<comment type="caution">
    <text evidence="2">The sequence shown here is derived from an EMBL/GenBank/DDBJ whole genome shotgun (WGS) entry which is preliminary data.</text>
</comment>
<dbReference type="RefSeq" id="WP_405275872.1">
    <property type="nucleotide sequence ID" value="NZ_CP144380.1"/>
</dbReference>
<feature type="region of interest" description="Disordered" evidence="1">
    <location>
        <begin position="1"/>
        <end position="22"/>
    </location>
</feature>
<proteinExistence type="predicted"/>
<evidence type="ECO:0000256" key="1">
    <source>
        <dbReference type="SAM" id="MobiDB-lite"/>
    </source>
</evidence>
<keyword evidence="3" id="KW-1185">Reference proteome</keyword>
<name>A0ABU9E9M6_9BACT</name>
<protein>
    <submittedName>
        <fullName evidence="2">Uncharacterized protein</fullName>
    </submittedName>
</protein>
<organism evidence="2 3">
    <name type="scientific">Gaopeijia maritima</name>
    <dbReference type="NCBI Taxonomy" id="3119007"/>
    <lineage>
        <taxon>Bacteria</taxon>
        <taxon>Pseudomonadati</taxon>
        <taxon>Gemmatimonadota</taxon>
        <taxon>Longimicrobiia</taxon>
        <taxon>Gaopeijiales</taxon>
        <taxon>Gaopeijiaceae</taxon>
        <taxon>Gaopeijia</taxon>
    </lineage>
</organism>
<gene>
    <name evidence="2" type="ORF">WI372_10315</name>
</gene>
<evidence type="ECO:0000313" key="2">
    <source>
        <dbReference type="EMBL" id="MEK9501369.1"/>
    </source>
</evidence>